<keyword evidence="1" id="KW-0812">Transmembrane</keyword>
<keyword evidence="3" id="KW-1185">Reference proteome</keyword>
<feature type="transmembrane region" description="Helical" evidence="1">
    <location>
        <begin position="6"/>
        <end position="23"/>
    </location>
</feature>
<protein>
    <submittedName>
        <fullName evidence="2">Membrane protein</fullName>
    </submittedName>
</protein>
<gene>
    <name evidence="2" type="ORF">FC40_GL001568</name>
</gene>
<keyword evidence="1" id="KW-1133">Transmembrane helix</keyword>
<feature type="transmembrane region" description="Helical" evidence="1">
    <location>
        <begin position="197"/>
        <end position="215"/>
    </location>
</feature>
<dbReference type="AlphaFoldDB" id="A0A0R1WP70"/>
<organism evidence="2 3">
    <name type="scientific">Ligilactobacillus hayakitensis DSM 18933 = JCM 14209</name>
    <dbReference type="NCBI Taxonomy" id="1423755"/>
    <lineage>
        <taxon>Bacteria</taxon>
        <taxon>Bacillati</taxon>
        <taxon>Bacillota</taxon>
        <taxon>Bacilli</taxon>
        <taxon>Lactobacillales</taxon>
        <taxon>Lactobacillaceae</taxon>
        <taxon>Ligilactobacillus</taxon>
    </lineage>
</organism>
<feature type="transmembrane region" description="Helical" evidence="1">
    <location>
        <begin position="221"/>
        <end position="237"/>
    </location>
</feature>
<evidence type="ECO:0000256" key="1">
    <source>
        <dbReference type="SAM" id="Phobius"/>
    </source>
</evidence>
<dbReference type="EMBL" id="AZGD01000038">
    <property type="protein sequence ID" value="KRM19554.1"/>
    <property type="molecule type" value="Genomic_DNA"/>
</dbReference>
<feature type="transmembrane region" description="Helical" evidence="1">
    <location>
        <begin position="113"/>
        <end position="132"/>
    </location>
</feature>
<proteinExistence type="predicted"/>
<dbReference type="RefSeq" id="WP_025022563.1">
    <property type="nucleotide sequence ID" value="NZ_AZGD01000038.1"/>
</dbReference>
<accession>A0A0R1WP70</accession>
<dbReference type="Pfam" id="PF04474">
    <property type="entry name" value="DUF554"/>
    <property type="match status" value="1"/>
</dbReference>
<dbReference type="PATRIC" id="fig|1423755.3.peg.1657"/>
<sequence length="238" mass="25417">MVGIGTIINTFAVILGGILGYVFQRLIPTKIQNTVLKAIGLGVIFIGISGTLSKMLIISNNHISTTGEIMLIISLSLGTIIGELLDIDQKFINFGNFLQSKFSKTNNSKFSEGFILSSLTVCVGAMAIVGSLQDGLNQDPSILITKSLIDFIVVLLFATTYGIGCSFAALPIFVFEGGITLLAVFIKPLMTTKMLNAISLVGNSLIVLIGVNMLLNQKIKVSNMLPALLITVIYIVLT</sequence>
<feature type="transmembrane region" description="Helical" evidence="1">
    <location>
        <begin position="35"/>
        <end position="57"/>
    </location>
</feature>
<feature type="transmembrane region" description="Helical" evidence="1">
    <location>
        <begin position="69"/>
        <end position="87"/>
    </location>
</feature>
<evidence type="ECO:0000313" key="3">
    <source>
        <dbReference type="Proteomes" id="UP000051054"/>
    </source>
</evidence>
<reference evidence="2 3" key="1">
    <citation type="journal article" date="2015" name="Genome Announc.">
        <title>Expanding the biotechnology potential of lactobacilli through comparative genomics of 213 strains and associated genera.</title>
        <authorList>
            <person name="Sun Z."/>
            <person name="Harris H.M."/>
            <person name="McCann A."/>
            <person name="Guo C."/>
            <person name="Argimon S."/>
            <person name="Zhang W."/>
            <person name="Yang X."/>
            <person name="Jeffery I.B."/>
            <person name="Cooney J.C."/>
            <person name="Kagawa T.F."/>
            <person name="Liu W."/>
            <person name="Song Y."/>
            <person name="Salvetti E."/>
            <person name="Wrobel A."/>
            <person name="Rasinkangas P."/>
            <person name="Parkhill J."/>
            <person name="Rea M.C."/>
            <person name="O'Sullivan O."/>
            <person name="Ritari J."/>
            <person name="Douillard F.P."/>
            <person name="Paul Ross R."/>
            <person name="Yang R."/>
            <person name="Briner A.E."/>
            <person name="Felis G.E."/>
            <person name="de Vos W.M."/>
            <person name="Barrangou R."/>
            <person name="Klaenhammer T.R."/>
            <person name="Caufield P.W."/>
            <person name="Cui Y."/>
            <person name="Zhang H."/>
            <person name="O'Toole P.W."/>
        </authorList>
    </citation>
    <scope>NUCLEOTIDE SEQUENCE [LARGE SCALE GENOMIC DNA]</scope>
    <source>
        <strain evidence="2 3">DSM 18933</strain>
    </source>
</reference>
<dbReference type="InterPro" id="IPR007563">
    <property type="entry name" value="DUF554"/>
</dbReference>
<name>A0A0R1WP70_9LACO</name>
<dbReference type="OrthoDB" id="9797976at2"/>
<comment type="caution">
    <text evidence="2">The sequence shown here is derived from an EMBL/GenBank/DDBJ whole genome shotgun (WGS) entry which is preliminary data.</text>
</comment>
<feature type="transmembrane region" description="Helical" evidence="1">
    <location>
        <begin position="152"/>
        <end position="185"/>
    </location>
</feature>
<dbReference type="PANTHER" id="PTHR36111:SF2">
    <property type="entry name" value="INNER MEMBRANE PROTEIN"/>
    <property type="match status" value="1"/>
</dbReference>
<dbReference type="eggNOG" id="COG1811">
    <property type="taxonomic scope" value="Bacteria"/>
</dbReference>
<dbReference type="Proteomes" id="UP000051054">
    <property type="component" value="Unassembled WGS sequence"/>
</dbReference>
<dbReference type="PANTHER" id="PTHR36111">
    <property type="entry name" value="INNER MEMBRANE PROTEIN-RELATED"/>
    <property type="match status" value="1"/>
</dbReference>
<evidence type="ECO:0000313" key="2">
    <source>
        <dbReference type="EMBL" id="KRM19554.1"/>
    </source>
</evidence>
<keyword evidence="1" id="KW-0472">Membrane</keyword>